<dbReference type="STRING" id="381306.AN478_10830"/>
<keyword evidence="4" id="KW-0238">DNA-binding</keyword>
<evidence type="ECO:0000256" key="5">
    <source>
        <dbReference type="ARBA" id="ARBA00024874"/>
    </source>
</evidence>
<evidence type="ECO:0000259" key="6">
    <source>
        <dbReference type="PROSITE" id="PS50937"/>
    </source>
</evidence>
<dbReference type="PANTHER" id="PTHR30204">
    <property type="entry name" value="REDOX-CYCLING DRUG-SENSING TRANSCRIPTIONAL ACTIVATOR SOXR"/>
    <property type="match status" value="1"/>
</dbReference>
<dbReference type="GO" id="GO:0003677">
    <property type="term" value="F:DNA binding"/>
    <property type="evidence" value="ECO:0007669"/>
    <property type="project" value="UniProtKB-KW"/>
</dbReference>
<dbReference type="PROSITE" id="PS50937">
    <property type="entry name" value="HTH_MERR_2"/>
    <property type="match status" value="1"/>
</dbReference>
<feature type="domain" description="HTH merR-type" evidence="6">
    <location>
        <begin position="1"/>
        <end position="69"/>
    </location>
</feature>
<evidence type="ECO:0000313" key="7">
    <source>
        <dbReference type="EMBL" id="SCX96694.1"/>
    </source>
</evidence>
<name>A0A0P9C8X6_9GAMM</name>
<proteinExistence type="predicted"/>
<accession>A0A0P9C8X6</accession>
<comment type="function">
    <text evidence="5">Mediates the mercuric-dependent induction of mercury resistance operon. In the absence of mercury MerR represses transcription by binding tightly to the mer operator region; when mercury is present the dimeric complex binds a single ion and becomes a potent transcriptional activator, while remaining bound to the mer site.</text>
</comment>
<evidence type="ECO:0000313" key="8">
    <source>
        <dbReference type="Proteomes" id="UP000183104"/>
    </source>
</evidence>
<keyword evidence="3" id="KW-0476">Mercury</keyword>
<evidence type="ECO:0000256" key="2">
    <source>
        <dbReference type="ARBA" id="ARBA00022466"/>
    </source>
</evidence>
<dbReference type="Proteomes" id="UP000183104">
    <property type="component" value="Unassembled WGS sequence"/>
</dbReference>
<keyword evidence="8" id="KW-1185">Reference proteome</keyword>
<dbReference type="InterPro" id="IPR047057">
    <property type="entry name" value="MerR_fam"/>
</dbReference>
<dbReference type="AlphaFoldDB" id="A0A0P9C8X6"/>
<keyword evidence="2" id="KW-0475">Mercuric resistance</keyword>
<dbReference type="OrthoDB" id="9808480at2"/>
<organism evidence="7 8">
    <name type="scientific">Thiohalorhabdus denitrificans</name>
    <dbReference type="NCBI Taxonomy" id="381306"/>
    <lineage>
        <taxon>Bacteria</taxon>
        <taxon>Pseudomonadati</taxon>
        <taxon>Pseudomonadota</taxon>
        <taxon>Gammaproteobacteria</taxon>
        <taxon>Thiohalorhabdales</taxon>
        <taxon>Thiohalorhabdaceae</taxon>
        <taxon>Thiohalorhabdus</taxon>
    </lineage>
</organism>
<protein>
    <recommendedName>
        <fullName evidence="1">Mercuric resistance operon regulatory protein</fullName>
    </recommendedName>
</protein>
<sequence>MTIGVLAQKAGVNVETIRYYQRKGLLPEPPRPPGGVRHYGPEVVDRILFIKRAQYMGFTLREVGELLDFGSRGCGKVERLATAKLGEVDDRIADLRIIRRELEKLREQCREGRVSSEWDLVQTVIAGELDPGSERS</sequence>
<dbReference type="GO" id="GO:0045340">
    <property type="term" value="F:mercury ion binding"/>
    <property type="evidence" value="ECO:0007669"/>
    <property type="project" value="InterPro"/>
</dbReference>
<evidence type="ECO:0000256" key="3">
    <source>
        <dbReference type="ARBA" id="ARBA00022914"/>
    </source>
</evidence>
<dbReference type="InterPro" id="IPR009061">
    <property type="entry name" value="DNA-bd_dom_put_sf"/>
</dbReference>
<dbReference type="PATRIC" id="fig|381306.5.peg.924"/>
<evidence type="ECO:0000256" key="4">
    <source>
        <dbReference type="ARBA" id="ARBA00023125"/>
    </source>
</evidence>
<dbReference type="SMART" id="SM00422">
    <property type="entry name" value="HTH_MERR"/>
    <property type="match status" value="1"/>
</dbReference>
<dbReference type="GO" id="GO:0046689">
    <property type="term" value="P:response to mercury ion"/>
    <property type="evidence" value="ECO:0007669"/>
    <property type="project" value="UniProtKB-KW"/>
</dbReference>
<dbReference type="Pfam" id="PF13411">
    <property type="entry name" value="MerR_1"/>
    <property type="match status" value="1"/>
</dbReference>
<reference evidence="8" key="1">
    <citation type="submission" date="2016-10" db="EMBL/GenBank/DDBJ databases">
        <authorList>
            <person name="Varghese N."/>
        </authorList>
    </citation>
    <scope>NUCLEOTIDE SEQUENCE [LARGE SCALE GENOMIC DNA]</scope>
    <source>
        <strain evidence="8">HL 19</strain>
    </source>
</reference>
<dbReference type="InterPro" id="IPR000551">
    <property type="entry name" value="MerR-type_HTH_dom"/>
</dbReference>
<dbReference type="EMBL" id="FMUN01000002">
    <property type="protein sequence ID" value="SCX96694.1"/>
    <property type="molecule type" value="Genomic_DNA"/>
</dbReference>
<dbReference type="SUPFAM" id="SSF46955">
    <property type="entry name" value="Putative DNA-binding domain"/>
    <property type="match status" value="1"/>
</dbReference>
<dbReference type="InterPro" id="IPR011794">
    <property type="entry name" value="MerR"/>
</dbReference>
<dbReference type="CDD" id="cd04783">
    <property type="entry name" value="HTH_MerR1"/>
    <property type="match status" value="1"/>
</dbReference>
<dbReference type="PANTHER" id="PTHR30204:SF92">
    <property type="entry name" value="HTH-TYPE TRANSCRIPTIONAL REGULATOR ZNTR"/>
    <property type="match status" value="1"/>
</dbReference>
<evidence type="ECO:0000256" key="1">
    <source>
        <dbReference type="ARBA" id="ARBA00017146"/>
    </source>
</evidence>
<gene>
    <name evidence="7" type="ORF">SAMN05661077_0868</name>
</gene>
<dbReference type="PRINTS" id="PR00040">
    <property type="entry name" value="HTHMERR"/>
</dbReference>
<dbReference type="GO" id="GO:0003700">
    <property type="term" value="F:DNA-binding transcription factor activity"/>
    <property type="evidence" value="ECO:0007669"/>
    <property type="project" value="InterPro"/>
</dbReference>
<dbReference type="Gene3D" id="1.10.1660.10">
    <property type="match status" value="1"/>
</dbReference>
<dbReference type="PROSITE" id="PS00552">
    <property type="entry name" value="HTH_MERR_1"/>
    <property type="match status" value="1"/>
</dbReference>